<comment type="caution">
    <text evidence="2">The sequence shown here is derived from an EMBL/GenBank/DDBJ whole genome shotgun (WGS) entry which is preliminary data.</text>
</comment>
<evidence type="ECO:0000313" key="3">
    <source>
        <dbReference type="Proteomes" id="UP001441944"/>
    </source>
</evidence>
<keyword evidence="1" id="KW-0472">Membrane</keyword>
<name>A0ABQ0APL8_9RHOB</name>
<gene>
    <name evidence="2" type="ORF">NBRC116598_32190</name>
</gene>
<dbReference type="Proteomes" id="UP001441944">
    <property type="component" value="Unassembled WGS sequence"/>
</dbReference>
<evidence type="ECO:0000256" key="1">
    <source>
        <dbReference type="SAM" id="Phobius"/>
    </source>
</evidence>
<dbReference type="EMBL" id="BAABWU010000014">
    <property type="protein sequence ID" value="GAA6197774.1"/>
    <property type="molecule type" value="Genomic_DNA"/>
</dbReference>
<proteinExistence type="predicted"/>
<keyword evidence="3" id="KW-1185">Reference proteome</keyword>
<protein>
    <submittedName>
        <fullName evidence="2">Uncharacterized protein</fullName>
    </submittedName>
</protein>
<organism evidence="2 3">
    <name type="scientific">Pseudophaeobacter arcticus</name>
    <dbReference type="NCBI Taxonomy" id="385492"/>
    <lineage>
        <taxon>Bacteria</taxon>
        <taxon>Pseudomonadati</taxon>
        <taxon>Pseudomonadota</taxon>
        <taxon>Alphaproteobacteria</taxon>
        <taxon>Rhodobacterales</taxon>
        <taxon>Paracoccaceae</taxon>
        <taxon>Pseudophaeobacter</taxon>
    </lineage>
</organism>
<keyword evidence="1" id="KW-0812">Transmembrane</keyword>
<feature type="transmembrane region" description="Helical" evidence="1">
    <location>
        <begin position="39"/>
        <end position="59"/>
    </location>
</feature>
<accession>A0ABQ0APL8</accession>
<feature type="transmembrane region" description="Helical" evidence="1">
    <location>
        <begin position="6"/>
        <end position="27"/>
    </location>
</feature>
<dbReference type="RefSeq" id="WP_348158461.1">
    <property type="nucleotide sequence ID" value="NZ_BAABWU010000014.1"/>
</dbReference>
<evidence type="ECO:0000313" key="2">
    <source>
        <dbReference type="EMBL" id="GAA6197774.1"/>
    </source>
</evidence>
<sequence length="62" mass="6797">MLASQITLTPLSATILIFLAVLAGNRYRRVWKAEGPRWQLWLFGLIAAAALLTLGFVPMTPG</sequence>
<keyword evidence="1" id="KW-1133">Transmembrane helix</keyword>
<reference evidence="2 3" key="1">
    <citation type="submission" date="2024-04" db="EMBL/GenBank/DDBJ databases">
        <title>Draft genome sequence of Pseudophaeobacter arcticus NBRC 116598.</title>
        <authorList>
            <person name="Miyakawa T."/>
            <person name="Kusuya Y."/>
            <person name="Miura T."/>
        </authorList>
    </citation>
    <scope>NUCLEOTIDE SEQUENCE [LARGE SCALE GENOMIC DNA]</scope>
    <source>
        <strain evidence="2 3">SU-CL00105</strain>
    </source>
</reference>